<dbReference type="SUPFAM" id="SSF53335">
    <property type="entry name" value="S-adenosyl-L-methionine-dependent methyltransferases"/>
    <property type="match status" value="1"/>
</dbReference>
<dbReference type="EMBL" id="AGNL01029595">
    <property type="protein sequence ID" value="EJK57074.1"/>
    <property type="molecule type" value="Genomic_DNA"/>
</dbReference>
<dbReference type="InterPro" id="IPR051419">
    <property type="entry name" value="Lys/N-term_MeTrsfase_sf"/>
</dbReference>
<protein>
    <recommendedName>
        <fullName evidence="6">Methyltransferase type 11 domain-containing protein</fullName>
    </recommendedName>
</protein>
<evidence type="ECO:0000256" key="2">
    <source>
        <dbReference type="ARBA" id="ARBA00022603"/>
    </source>
</evidence>
<dbReference type="OrthoDB" id="411785at2759"/>
<dbReference type="InterPro" id="IPR029063">
    <property type="entry name" value="SAM-dependent_MTases_sf"/>
</dbReference>
<sequence>MDPDDDVHEWGGFDLEGLLKFRHEDLSSSSGGNENGRGGGVRESTFGELMMGISRHGTPEDAVARYEEMRADGGDGDSANESILVVGSGTSRLGEQILSNSYVGPVLQVDISSLSIKLLRDRYKRYLEGSRVRRMELITDDCRQLSSLEPESVGGGAIDKGLIDVLHLDGGRIGDWSGDAPAGGQPSGGEDPIGEVVDSVHRVLRPGRPFVFFSRSGPEYILRRTLRLGDGGLSEVGGKWSDVDVFKLVDLDMILYRFVKAATETAADDEDSRATIRMGRVLGRKGKRKRK</sequence>
<gene>
    <name evidence="4" type="ORF">THAOC_22923</name>
</gene>
<proteinExistence type="inferred from homology"/>
<evidence type="ECO:0008006" key="6">
    <source>
        <dbReference type="Google" id="ProtNLM"/>
    </source>
</evidence>
<dbReference type="Gene3D" id="3.40.50.150">
    <property type="entry name" value="Vaccinia Virus protein VP39"/>
    <property type="match status" value="1"/>
</dbReference>
<evidence type="ECO:0000313" key="4">
    <source>
        <dbReference type="EMBL" id="EJK57074.1"/>
    </source>
</evidence>
<dbReference type="GO" id="GO:0008168">
    <property type="term" value="F:methyltransferase activity"/>
    <property type="evidence" value="ECO:0007669"/>
    <property type="project" value="UniProtKB-KW"/>
</dbReference>
<dbReference type="OMA" id="ADDCHEW"/>
<keyword evidence="2" id="KW-0489">Methyltransferase</keyword>
<dbReference type="AlphaFoldDB" id="K0RXA7"/>
<evidence type="ECO:0000256" key="1">
    <source>
        <dbReference type="ARBA" id="ARBA00008361"/>
    </source>
</evidence>
<name>K0RXA7_THAOC</name>
<evidence type="ECO:0000313" key="5">
    <source>
        <dbReference type="Proteomes" id="UP000266841"/>
    </source>
</evidence>
<keyword evidence="5" id="KW-1185">Reference proteome</keyword>
<dbReference type="eggNOG" id="KOG2352">
    <property type="taxonomic scope" value="Eukaryota"/>
</dbReference>
<reference evidence="4 5" key="1">
    <citation type="journal article" date="2012" name="Genome Biol.">
        <title>Genome and low-iron response of an oceanic diatom adapted to chronic iron limitation.</title>
        <authorList>
            <person name="Lommer M."/>
            <person name="Specht M."/>
            <person name="Roy A.S."/>
            <person name="Kraemer L."/>
            <person name="Andreson R."/>
            <person name="Gutowska M.A."/>
            <person name="Wolf J."/>
            <person name="Bergner S.V."/>
            <person name="Schilhabel M.B."/>
            <person name="Klostermeier U.C."/>
            <person name="Beiko R.G."/>
            <person name="Rosenstiel P."/>
            <person name="Hippler M."/>
            <person name="Laroche J."/>
        </authorList>
    </citation>
    <scope>NUCLEOTIDE SEQUENCE [LARGE SCALE GENOMIC DNA]</scope>
    <source>
        <strain evidence="4 5">CCMP1005</strain>
    </source>
</reference>
<accession>K0RXA7</accession>
<comment type="caution">
    <text evidence="4">The sequence shown here is derived from an EMBL/GenBank/DDBJ whole genome shotgun (WGS) entry which is preliminary data.</text>
</comment>
<dbReference type="Proteomes" id="UP000266841">
    <property type="component" value="Unassembled WGS sequence"/>
</dbReference>
<organism evidence="4 5">
    <name type="scientific">Thalassiosira oceanica</name>
    <name type="common">Marine diatom</name>
    <dbReference type="NCBI Taxonomy" id="159749"/>
    <lineage>
        <taxon>Eukaryota</taxon>
        <taxon>Sar</taxon>
        <taxon>Stramenopiles</taxon>
        <taxon>Ochrophyta</taxon>
        <taxon>Bacillariophyta</taxon>
        <taxon>Coscinodiscophyceae</taxon>
        <taxon>Thalassiosirophycidae</taxon>
        <taxon>Thalassiosirales</taxon>
        <taxon>Thalassiosiraceae</taxon>
        <taxon>Thalassiosira</taxon>
    </lineage>
</organism>
<dbReference type="PANTHER" id="PTHR12176:SF80">
    <property type="entry name" value="EEF1A LYSINE METHYLTRANSFERASE 4"/>
    <property type="match status" value="1"/>
</dbReference>
<evidence type="ECO:0000256" key="3">
    <source>
        <dbReference type="ARBA" id="ARBA00022679"/>
    </source>
</evidence>
<dbReference type="GO" id="GO:0032259">
    <property type="term" value="P:methylation"/>
    <property type="evidence" value="ECO:0007669"/>
    <property type="project" value="UniProtKB-KW"/>
</dbReference>
<comment type="similarity">
    <text evidence="1">Belongs to the methyltransferase superfamily.</text>
</comment>
<dbReference type="PANTHER" id="PTHR12176">
    <property type="entry name" value="SAM-DEPENDENT METHYLTRANSFERASE SUPERFAMILY PROTEIN"/>
    <property type="match status" value="1"/>
</dbReference>
<keyword evidence="3" id="KW-0808">Transferase</keyword>